<proteinExistence type="predicted"/>
<dbReference type="InterPro" id="IPR025746">
    <property type="entry name" value="PilX_N_dom"/>
</dbReference>
<evidence type="ECO:0000313" key="4">
    <source>
        <dbReference type="EMBL" id="MTW04380.1"/>
    </source>
</evidence>
<dbReference type="AlphaFoldDB" id="A0A6L6Q3X3"/>
<keyword evidence="1" id="KW-0175">Coiled coil</keyword>
<evidence type="ECO:0000256" key="1">
    <source>
        <dbReference type="SAM" id="Coils"/>
    </source>
</evidence>
<feature type="domain" description="PilX/PilW C-terminal" evidence="2">
    <location>
        <begin position="103"/>
        <end position="197"/>
    </location>
</feature>
<dbReference type="EMBL" id="WNLA01000015">
    <property type="protein sequence ID" value="MTW04380.1"/>
    <property type="molecule type" value="Genomic_DNA"/>
</dbReference>
<sequence>MMGIVKAAVLVGPAQGMVLMAALLVMVMLLLMGLSGARVAIQGERSARAVRDRDIAMQAAEDALADAERELAGGSTDAARNALLAAGEGYVDGCGDGLSAPDQGLCKPLAGETPAWLQVDMADDGAASHSAAFGRYTGAEMETGDGFLPFRKPRFVIEQLPPPPGGAPGGTAHVYRVTAVGFGAREGMEVVLQSVVRIGGTPKVNRVAWREVDNYRELRRALKP</sequence>
<gene>
    <name evidence="4" type="ORF">GM668_20070</name>
</gene>
<feature type="domain" description="Type 4 fimbrial biogenesis protein PilX N-terminal" evidence="3">
    <location>
        <begin position="15"/>
        <end position="61"/>
    </location>
</feature>
<evidence type="ECO:0000259" key="2">
    <source>
        <dbReference type="Pfam" id="PF13681"/>
    </source>
</evidence>
<feature type="coiled-coil region" evidence="1">
    <location>
        <begin position="50"/>
        <end position="77"/>
    </location>
</feature>
<name>A0A6L6Q3X3_9BURK</name>
<dbReference type="Pfam" id="PF14341">
    <property type="entry name" value="PilX_N"/>
    <property type="match status" value="1"/>
</dbReference>
<evidence type="ECO:0000313" key="5">
    <source>
        <dbReference type="Proteomes" id="UP000484015"/>
    </source>
</evidence>
<organism evidence="4 5">
    <name type="scientific">Pseudoduganella ginsengisoli</name>
    <dbReference type="NCBI Taxonomy" id="1462440"/>
    <lineage>
        <taxon>Bacteria</taxon>
        <taxon>Pseudomonadati</taxon>
        <taxon>Pseudomonadota</taxon>
        <taxon>Betaproteobacteria</taxon>
        <taxon>Burkholderiales</taxon>
        <taxon>Oxalobacteraceae</taxon>
        <taxon>Telluria group</taxon>
        <taxon>Pseudoduganella</taxon>
    </lineage>
</organism>
<dbReference type="OrthoDB" id="5405962at2"/>
<protein>
    <submittedName>
        <fullName evidence="4">Pilus assembly protein PilX</fullName>
    </submittedName>
</protein>
<reference evidence="4 5" key="1">
    <citation type="submission" date="2019-11" db="EMBL/GenBank/DDBJ databases">
        <title>Type strains purchased from KCTC, JCM and DSMZ.</title>
        <authorList>
            <person name="Lu H."/>
        </authorList>
    </citation>
    <scope>NUCLEOTIDE SEQUENCE [LARGE SCALE GENOMIC DNA]</scope>
    <source>
        <strain evidence="4 5">KCTC 42409</strain>
    </source>
</reference>
<accession>A0A6L6Q3X3</accession>
<keyword evidence="5" id="KW-1185">Reference proteome</keyword>
<dbReference type="RefSeq" id="WP_155440736.1">
    <property type="nucleotide sequence ID" value="NZ_WNLA01000015.1"/>
</dbReference>
<comment type="caution">
    <text evidence="4">The sequence shown here is derived from an EMBL/GenBank/DDBJ whole genome shotgun (WGS) entry which is preliminary data.</text>
</comment>
<evidence type="ECO:0000259" key="3">
    <source>
        <dbReference type="Pfam" id="PF14341"/>
    </source>
</evidence>
<dbReference type="InterPro" id="IPR025205">
    <property type="entry name" value="PilX/PilW_C"/>
</dbReference>
<dbReference type="Proteomes" id="UP000484015">
    <property type="component" value="Unassembled WGS sequence"/>
</dbReference>
<dbReference type="Pfam" id="PF13681">
    <property type="entry name" value="PilX"/>
    <property type="match status" value="1"/>
</dbReference>